<feature type="transmembrane region" description="Helical" evidence="1">
    <location>
        <begin position="49"/>
        <end position="67"/>
    </location>
</feature>
<evidence type="ECO:0000313" key="3">
    <source>
        <dbReference type="Proteomes" id="UP000006859"/>
    </source>
</evidence>
<feature type="transmembrane region" description="Helical" evidence="1">
    <location>
        <begin position="25"/>
        <end position="43"/>
    </location>
</feature>
<keyword evidence="3" id="KW-1185">Reference proteome</keyword>
<keyword evidence="1" id="KW-0812">Transmembrane</keyword>
<gene>
    <name evidence="2" type="ordered locus">Dda3937_04083</name>
</gene>
<dbReference type="AlphaFoldDB" id="E0SHN5"/>
<accession>E0SHN5</accession>
<dbReference type="Proteomes" id="UP000006859">
    <property type="component" value="Chromosome"/>
</dbReference>
<reference evidence="2 3" key="1">
    <citation type="journal article" date="2011" name="J. Bacteriol.">
        <title>Genome sequence of the plant-pathogenic bacterium Dickeya dadantii 3937.</title>
        <authorList>
            <person name="Glasner J.D."/>
            <person name="Yang C.H."/>
            <person name="Reverchon S."/>
            <person name="Hugouvieux-Cotte-Pattat N."/>
            <person name="Condemine G."/>
            <person name="Bohin J.P."/>
            <person name="Van Gijsegem F."/>
            <person name="Yang S."/>
            <person name="Franza T."/>
            <person name="Expert D."/>
            <person name="Plunkett G. III"/>
            <person name="San Francisco M.J."/>
            <person name="Charkowski A.O."/>
            <person name="Py B."/>
            <person name="Bell K."/>
            <person name="Rauscher L."/>
            <person name="Rodriguez-Palenzuela P."/>
            <person name="Toussaint A."/>
            <person name="Holeva M.C."/>
            <person name="He S.Y."/>
            <person name="Douet V."/>
            <person name="Boccara M."/>
            <person name="Blanco C."/>
            <person name="Toth I."/>
            <person name="Anderson B.D."/>
            <person name="Biehl B.S."/>
            <person name="Mau B."/>
            <person name="Flynn S.M."/>
            <person name="Barras F."/>
            <person name="Lindeberg M."/>
            <person name="Birch P.R."/>
            <person name="Tsuyumu S."/>
            <person name="Shi X."/>
            <person name="Hibbing M."/>
            <person name="Yap M.N."/>
            <person name="Carpentier M."/>
            <person name="Dassa E."/>
            <person name="Umehara M."/>
            <person name="Kim J.F."/>
            <person name="Rusch M."/>
            <person name="Soni P."/>
            <person name="Mayhew G.F."/>
            <person name="Fouts D.E."/>
            <person name="Gill S.R."/>
            <person name="Blattner F.R."/>
            <person name="Keen N.T."/>
            <person name="Perna N.T."/>
        </authorList>
    </citation>
    <scope>NUCLEOTIDE SEQUENCE [LARGE SCALE GENOMIC DNA]</scope>
    <source>
        <strain evidence="2 3">3937</strain>
    </source>
</reference>
<protein>
    <submittedName>
        <fullName evidence="2">Uncharacterized protein</fullName>
    </submittedName>
</protein>
<proteinExistence type="predicted"/>
<dbReference type="STRING" id="198628.Dda3937_04083"/>
<sequence>MAFFNLVIDVTNYIIKFLMELASDILWGVVPVILIVICSVITLEFFPDIWGRLTLGFTAVVLVCVWYRK</sequence>
<dbReference type="KEGG" id="ddd:Dda3937_04083"/>
<name>E0SHN5_DICD3</name>
<dbReference type="EMBL" id="CP002038">
    <property type="protein sequence ID" value="ADM97800.1"/>
    <property type="molecule type" value="Genomic_DNA"/>
</dbReference>
<dbReference type="HOGENOM" id="CLU_2769186_0_0_6"/>
<keyword evidence="1" id="KW-1133">Transmembrane helix</keyword>
<organism evidence="2 3">
    <name type="scientific">Dickeya dadantii (strain 3937)</name>
    <name type="common">Erwinia chrysanthemi (strain 3937)</name>
    <dbReference type="NCBI Taxonomy" id="198628"/>
    <lineage>
        <taxon>Bacteria</taxon>
        <taxon>Pseudomonadati</taxon>
        <taxon>Pseudomonadota</taxon>
        <taxon>Gammaproteobacteria</taxon>
        <taxon>Enterobacterales</taxon>
        <taxon>Pectobacteriaceae</taxon>
        <taxon>Dickeya</taxon>
    </lineage>
</organism>
<keyword evidence="1" id="KW-0472">Membrane</keyword>
<evidence type="ECO:0000256" key="1">
    <source>
        <dbReference type="SAM" id="Phobius"/>
    </source>
</evidence>
<evidence type="ECO:0000313" key="2">
    <source>
        <dbReference type="EMBL" id="ADM97800.1"/>
    </source>
</evidence>